<reference evidence="3 4" key="1">
    <citation type="submission" date="2020-02" db="EMBL/GenBank/DDBJ databases">
        <title>Draft genome sequence of Haematococcus lacustris strain NIES-144.</title>
        <authorList>
            <person name="Morimoto D."/>
            <person name="Nakagawa S."/>
            <person name="Yoshida T."/>
            <person name="Sawayama S."/>
        </authorList>
    </citation>
    <scope>NUCLEOTIDE SEQUENCE [LARGE SCALE GENOMIC DNA]</scope>
    <source>
        <strain evidence="3 4">NIES-144</strain>
    </source>
</reference>
<dbReference type="GO" id="GO:0032934">
    <property type="term" value="F:sterol binding"/>
    <property type="evidence" value="ECO:0007669"/>
    <property type="project" value="TreeGrafter"/>
</dbReference>
<dbReference type="Pfam" id="PF02893">
    <property type="entry name" value="GRAM"/>
    <property type="match status" value="1"/>
</dbReference>
<dbReference type="GO" id="GO:0032366">
    <property type="term" value="P:intracellular sterol transport"/>
    <property type="evidence" value="ECO:0007669"/>
    <property type="project" value="TreeGrafter"/>
</dbReference>
<proteinExistence type="predicted"/>
<evidence type="ECO:0000313" key="4">
    <source>
        <dbReference type="Proteomes" id="UP000485058"/>
    </source>
</evidence>
<accession>A0A699Z2I0</accession>
<dbReference type="EMBL" id="BLLF01000896">
    <property type="protein sequence ID" value="GFH15765.1"/>
    <property type="molecule type" value="Genomic_DNA"/>
</dbReference>
<dbReference type="GO" id="GO:0005886">
    <property type="term" value="C:plasma membrane"/>
    <property type="evidence" value="ECO:0007669"/>
    <property type="project" value="TreeGrafter"/>
</dbReference>
<feature type="compositionally biased region" description="Polar residues" evidence="1">
    <location>
        <begin position="153"/>
        <end position="162"/>
    </location>
</feature>
<feature type="region of interest" description="Disordered" evidence="1">
    <location>
        <begin position="105"/>
        <end position="213"/>
    </location>
</feature>
<dbReference type="GO" id="GO:0140268">
    <property type="term" value="C:endoplasmic reticulum-plasma membrane contact site"/>
    <property type="evidence" value="ECO:0007669"/>
    <property type="project" value="TreeGrafter"/>
</dbReference>
<comment type="caution">
    <text evidence="3">The sequence shown here is derived from an EMBL/GenBank/DDBJ whole genome shotgun (WGS) entry which is preliminary data.</text>
</comment>
<protein>
    <submittedName>
        <fullName evidence="3">VASt domain-containing protein</fullName>
    </submittedName>
</protein>
<keyword evidence="4" id="KW-1185">Reference proteome</keyword>
<dbReference type="GO" id="GO:0120015">
    <property type="term" value="F:sterol transfer activity"/>
    <property type="evidence" value="ECO:0007669"/>
    <property type="project" value="TreeGrafter"/>
</dbReference>
<evidence type="ECO:0000313" key="3">
    <source>
        <dbReference type="EMBL" id="GFH15765.1"/>
    </source>
</evidence>
<dbReference type="InterPro" id="IPR011993">
    <property type="entry name" value="PH-like_dom_sf"/>
</dbReference>
<dbReference type="Gene3D" id="2.30.29.30">
    <property type="entry name" value="Pleckstrin-homology domain (PH domain)/Phosphotyrosine-binding domain (PTB)"/>
    <property type="match status" value="1"/>
</dbReference>
<name>A0A699Z2I0_HAELA</name>
<organism evidence="3 4">
    <name type="scientific">Haematococcus lacustris</name>
    <name type="common">Green alga</name>
    <name type="synonym">Haematococcus pluvialis</name>
    <dbReference type="NCBI Taxonomy" id="44745"/>
    <lineage>
        <taxon>Eukaryota</taxon>
        <taxon>Viridiplantae</taxon>
        <taxon>Chlorophyta</taxon>
        <taxon>core chlorophytes</taxon>
        <taxon>Chlorophyceae</taxon>
        <taxon>CS clade</taxon>
        <taxon>Chlamydomonadales</taxon>
        <taxon>Haematococcaceae</taxon>
        <taxon>Haematococcus</taxon>
    </lineage>
</organism>
<feature type="non-terminal residue" evidence="3">
    <location>
        <position position="1"/>
    </location>
</feature>
<dbReference type="PANTHER" id="PTHR23319:SF4">
    <property type="entry name" value="GRAM DOMAIN CONTAINING 1B, ISOFORM E"/>
    <property type="match status" value="1"/>
</dbReference>
<feature type="non-terminal residue" evidence="3">
    <location>
        <position position="213"/>
    </location>
</feature>
<dbReference type="InterPro" id="IPR051482">
    <property type="entry name" value="Cholesterol_transport"/>
</dbReference>
<dbReference type="Proteomes" id="UP000485058">
    <property type="component" value="Unassembled WGS sequence"/>
</dbReference>
<dbReference type="PANTHER" id="PTHR23319">
    <property type="entry name" value="GRAM DOMAIN CONTAINING 1B, ISOFORM E"/>
    <property type="match status" value="1"/>
</dbReference>
<evidence type="ECO:0000256" key="1">
    <source>
        <dbReference type="SAM" id="MobiDB-lite"/>
    </source>
</evidence>
<sequence>MSRSEELSNWFGIPGTEGRMYVFDHYLCFHSNVFGFSKKKVINFEDVVGVRKKSHFRFPNSIEVEVQRSDGRTAREFFTSFLSREDAFRIIMQCWSHAKPAAARLRQSKKHGMAGPHPGHKPGDAPGSDTLPYADPALIDGQSSLSGKPPLPSRSSGNSNMFGTLLSGIVGPSNKGNGGRASTAPIEEESMTSFDEALSVGAGASKEGKPAES</sequence>
<feature type="domain" description="GRAM" evidence="2">
    <location>
        <begin position="17"/>
        <end position="100"/>
    </location>
</feature>
<dbReference type="GO" id="GO:0005789">
    <property type="term" value="C:endoplasmic reticulum membrane"/>
    <property type="evidence" value="ECO:0007669"/>
    <property type="project" value="TreeGrafter"/>
</dbReference>
<dbReference type="InterPro" id="IPR004182">
    <property type="entry name" value="GRAM"/>
</dbReference>
<dbReference type="AlphaFoldDB" id="A0A699Z2I0"/>
<gene>
    <name evidence="3" type="ORF">HaLaN_12056</name>
</gene>
<evidence type="ECO:0000259" key="2">
    <source>
        <dbReference type="Pfam" id="PF02893"/>
    </source>
</evidence>